<name>A0A7C5LC79_CALS0</name>
<evidence type="ECO:0000256" key="2">
    <source>
        <dbReference type="ARBA" id="ARBA00006214"/>
    </source>
</evidence>
<protein>
    <submittedName>
        <fullName evidence="12">Vitamin K epoxide reductase family protein</fullName>
    </submittedName>
</protein>
<comment type="caution">
    <text evidence="12">The sequence shown here is derived from an EMBL/GenBank/DDBJ whole genome shotgun (WGS) entry which is preliminary data.</text>
</comment>
<feature type="transmembrane region" description="Helical" evidence="10">
    <location>
        <begin position="104"/>
        <end position="128"/>
    </location>
</feature>
<dbReference type="GO" id="GO:0016491">
    <property type="term" value="F:oxidoreductase activity"/>
    <property type="evidence" value="ECO:0007669"/>
    <property type="project" value="UniProtKB-KW"/>
</dbReference>
<dbReference type="PANTHER" id="PTHR34573:SF1">
    <property type="entry name" value="VITAMIN K EPOXIDE REDUCTASE DOMAIN-CONTAINING PROTEIN"/>
    <property type="match status" value="1"/>
</dbReference>
<keyword evidence="9" id="KW-0676">Redox-active center</keyword>
<dbReference type="EMBL" id="DRWN01000026">
    <property type="protein sequence ID" value="HHK68199.1"/>
    <property type="molecule type" value="Genomic_DNA"/>
</dbReference>
<evidence type="ECO:0000256" key="8">
    <source>
        <dbReference type="ARBA" id="ARBA00023157"/>
    </source>
</evidence>
<accession>A0A7C5LC79</accession>
<evidence type="ECO:0000256" key="10">
    <source>
        <dbReference type="SAM" id="Phobius"/>
    </source>
</evidence>
<feature type="transmembrane region" description="Helical" evidence="10">
    <location>
        <begin position="54"/>
        <end position="71"/>
    </location>
</feature>
<evidence type="ECO:0000256" key="5">
    <source>
        <dbReference type="ARBA" id="ARBA00022989"/>
    </source>
</evidence>
<dbReference type="SMART" id="SM00756">
    <property type="entry name" value="VKc"/>
    <property type="match status" value="1"/>
</dbReference>
<comment type="subcellular location">
    <subcellularLocation>
        <location evidence="1">Membrane</location>
        <topology evidence="1">Multi-pass membrane protein</topology>
    </subcellularLocation>
</comment>
<keyword evidence="4" id="KW-0874">Quinone</keyword>
<reference evidence="12" key="1">
    <citation type="journal article" date="2020" name="mSystems">
        <title>Genome- and Community-Level Interaction Insights into Carbon Utilization and Element Cycling Functions of Hydrothermarchaeota in Hydrothermal Sediment.</title>
        <authorList>
            <person name="Zhou Z."/>
            <person name="Liu Y."/>
            <person name="Xu W."/>
            <person name="Pan J."/>
            <person name="Luo Z.H."/>
            <person name="Li M."/>
        </authorList>
    </citation>
    <scope>NUCLEOTIDE SEQUENCE [LARGE SCALE GENOMIC DNA]</scope>
    <source>
        <strain evidence="12">SpSt-1056</strain>
    </source>
</reference>
<dbReference type="Gene3D" id="1.20.1440.130">
    <property type="entry name" value="VKOR domain"/>
    <property type="match status" value="1"/>
</dbReference>
<feature type="domain" description="Vitamin K epoxide reductase" evidence="11">
    <location>
        <begin position="2"/>
        <end position="129"/>
    </location>
</feature>
<dbReference type="GO" id="GO:0048038">
    <property type="term" value="F:quinone binding"/>
    <property type="evidence" value="ECO:0007669"/>
    <property type="project" value="UniProtKB-KW"/>
</dbReference>
<dbReference type="Pfam" id="PF07884">
    <property type="entry name" value="VKOR"/>
    <property type="match status" value="1"/>
</dbReference>
<keyword evidence="5 10" id="KW-1133">Transmembrane helix</keyword>
<evidence type="ECO:0000256" key="9">
    <source>
        <dbReference type="ARBA" id="ARBA00023284"/>
    </source>
</evidence>
<keyword evidence="7 10" id="KW-0472">Membrane</keyword>
<organism evidence="12">
    <name type="scientific">Caldiarchaeum subterraneum</name>
    <dbReference type="NCBI Taxonomy" id="311458"/>
    <lineage>
        <taxon>Archaea</taxon>
        <taxon>Nitrososphaerota</taxon>
        <taxon>Candidatus Caldarchaeales</taxon>
        <taxon>Candidatus Caldarchaeaceae</taxon>
        <taxon>Candidatus Caldarchaeum</taxon>
    </lineage>
</organism>
<evidence type="ECO:0000256" key="4">
    <source>
        <dbReference type="ARBA" id="ARBA00022719"/>
    </source>
</evidence>
<proteinExistence type="inferred from homology"/>
<dbReference type="InterPro" id="IPR012932">
    <property type="entry name" value="VKOR"/>
</dbReference>
<comment type="similarity">
    <text evidence="2">Belongs to the VKOR family.</text>
</comment>
<feature type="transmembrane region" description="Helical" evidence="10">
    <location>
        <begin position="78"/>
        <end position="98"/>
    </location>
</feature>
<evidence type="ECO:0000256" key="6">
    <source>
        <dbReference type="ARBA" id="ARBA00023002"/>
    </source>
</evidence>
<evidence type="ECO:0000256" key="1">
    <source>
        <dbReference type="ARBA" id="ARBA00004141"/>
    </source>
</evidence>
<evidence type="ECO:0000256" key="3">
    <source>
        <dbReference type="ARBA" id="ARBA00022692"/>
    </source>
</evidence>
<evidence type="ECO:0000256" key="7">
    <source>
        <dbReference type="ARBA" id="ARBA00023136"/>
    </source>
</evidence>
<evidence type="ECO:0000313" key="12">
    <source>
        <dbReference type="EMBL" id="HHK68199.1"/>
    </source>
</evidence>
<sequence>MIASYGAAAASLAGLVLSIYLTIAPTPQFCEITSFMSCDRVLSSPYAKVMGVPTALYGAGWFAAASTAAFLSSEKRWAARFLVAWSLLGILGIAALIYVELVLINALCILCTAAHVLGLAVAILTFFINR</sequence>
<keyword evidence="3 10" id="KW-0812">Transmembrane</keyword>
<keyword evidence="8" id="KW-1015">Disulfide bond</keyword>
<keyword evidence="6" id="KW-0560">Oxidoreductase</keyword>
<dbReference type="CDD" id="cd12918">
    <property type="entry name" value="VKOR_arc"/>
    <property type="match status" value="1"/>
</dbReference>
<dbReference type="GO" id="GO:0016020">
    <property type="term" value="C:membrane"/>
    <property type="evidence" value="ECO:0007669"/>
    <property type="project" value="UniProtKB-SubCell"/>
</dbReference>
<dbReference type="InterPro" id="IPR038354">
    <property type="entry name" value="VKOR_sf"/>
</dbReference>
<dbReference type="PANTHER" id="PTHR34573">
    <property type="entry name" value="VKC DOMAIN-CONTAINING PROTEIN"/>
    <property type="match status" value="1"/>
</dbReference>
<dbReference type="AlphaFoldDB" id="A0A7C5LC79"/>
<evidence type="ECO:0000259" key="11">
    <source>
        <dbReference type="SMART" id="SM00756"/>
    </source>
</evidence>
<gene>
    <name evidence="12" type="ORF">ENM11_03460</name>
</gene>